<organism evidence="2 3">
    <name type="scientific">Komagataella phaffii (strain ATCC 76273 / CBS 7435 / CECT 11047 / NRRL Y-11430 / Wegner 21-1)</name>
    <name type="common">Yeast</name>
    <name type="synonym">Pichia pastoris</name>
    <dbReference type="NCBI Taxonomy" id="981350"/>
    <lineage>
        <taxon>Eukaryota</taxon>
        <taxon>Fungi</taxon>
        <taxon>Dikarya</taxon>
        <taxon>Ascomycota</taxon>
        <taxon>Saccharomycotina</taxon>
        <taxon>Pichiomycetes</taxon>
        <taxon>Pichiales</taxon>
        <taxon>Pichiaceae</taxon>
        <taxon>Komagataella</taxon>
    </lineage>
</organism>
<reference evidence="2 3" key="3">
    <citation type="journal article" date="2016" name="FEMS Yeast Res.">
        <title>Curation of the genome annotation of Pichia pastoris (Komagataella phaffii) CBS7435 from gene level to protein function.</title>
        <authorList>
            <person name="Valli M."/>
            <person name="Tatto N.E."/>
            <person name="Peymann A."/>
            <person name="Gruber C."/>
            <person name="Landes N."/>
            <person name="Ekker H."/>
            <person name="Thallinger G.G."/>
            <person name="Mattanovich D."/>
            <person name="Gasser B."/>
            <person name="Graf A.B."/>
        </authorList>
    </citation>
    <scope>GENOME REANNOTATION</scope>
    <source>
        <strain evidence="2 3">ATCC 76273 / CBS 7435 / CECT 11047 / NRRL Y-11430 / Wegner 21-1</strain>
    </source>
</reference>
<name>F2QUR4_KOMPC</name>
<proteinExistence type="predicted"/>
<gene>
    <name evidence="2" type="ordered locus">PP7435_Chr3-0170</name>
</gene>
<feature type="region of interest" description="Disordered" evidence="1">
    <location>
        <begin position="126"/>
        <end position="169"/>
    </location>
</feature>
<feature type="compositionally biased region" description="Basic residues" evidence="1">
    <location>
        <begin position="132"/>
        <end position="155"/>
    </location>
</feature>
<dbReference type="HOGENOM" id="CLU_980438_0_0_1"/>
<reference key="2">
    <citation type="submission" date="2011-04" db="EMBL/GenBank/DDBJ databases">
        <title>High-quality genome sequence of Pichia pastoris CBS 7435.</title>
        <authorList>
            <person name="Kueberl A."/>
            <person name="Schneider J."/>
            <person name="Thallinger G.G."/>
            <person name="Anderl I."/>
            <person name="Wibberg D."/>
            <person name="Hajek T."/>
            <person name="Jaenicke S."/>
            <person name="Brinkrolf K."/>
            <person name="Goesmann A."/>
            <person name="Szczepanowski R."/>
            <person name="Puehler A."/>
            <person name="Schwab H."/>
            <person name="Glieder A."/>
            <person name="Pichler H."/>
        </authorList>
    </citation>
    <scope>NUCLEOTIDE SEQUENCE</scope>
    <source>
        <strain>CBS 7435</strain>
    </source>
</reference>
<keyword evidence="3" id="KW-1185">Reference proteome</keyword>
<evidence type="ECO:0000313" key="2">
    <source>
        <dbReference type="EMBL" id="CCA39142.1"/>
    </source>
</evidence>
<reference evidence="2 3" key="1">
    <citation type="journal article" date="2011" name="J. Biotechnol.">
        <title>High-quality genome sequence of Pichia pastoris CBS7435.</title>
        <authorList>
            <person name="Kuberl A."/>
            <person name="Schneider J."/>
            <person name="Thallinger G.G."/>
            <person name="Anderl I."/>
            <person name="Wibberg D."/>
            <person name="Hajek T."/>
            <person name="Jaenicke S."/>
            <person name="Brinkrolf K."/>
            <person name="Goesmann A."/>
            <person name="Szczepanowski R."/>
            <person name="Puhler A."/>
            <person name="Schwab H."/>
            <person name="Glieder A."/>
            <person name="Pichler H."/>
        </authorList>
    </citation>
    <scope>NUCLEOTIDE SEQUENCE [LARGE SCALE GENOMIC DNA]</scope>
    <source>
        <strain evidence="3">ATCC 76273 / CBS 7435 / CECT 11047 / NRRL Y-11430 / Wegner 21-1</strain>
    </source>
</reference>
<sequence length="284" mass="32629">MPIDFVGQKKYRLLCFLSPEVKGKDALSIPLSGYSFLQVLDSDPSSDYLKDSIRIGVGTQLQYKTGRKLGSIDTSQWRFYWKKKGEGVLYPLRTLNDFVRFVDSLSEFSFNLIRLVVSTDDPVNECRGERRKEKRKAKKEKKKKDKRKDKKRKDHKLGTELPQFDMGEEINDPKWNVNEDLSLAGFDCLAIATWNNESREKPLDGLSQGESDSECEQKNSSIVMKPDEALSETVRERYKELLLLDEEVANCMSEDTSGGEEDYAPRSPLFIESMLSDSDFEQVF</sequence>
<evidence type="ECO:0000313" key="3">
    <source>
        <dbReference type="Proteomes" id="UP000006853"/>
    </source>
</evidence>
<accession>F2QUR4</accession>
<protein>
    <submittedName>
        <fullName evidence="2">Uncharacterized protein</fullName>
    </submittedName>
</protein>
<evidence type="ECO:0000256" key="1">
    <source>
        <dbReference type="SAM" id="MobiDB-lite"/>
    </source>
</evidence>
<dbReference type="Proteomes" id="UP000006853">
    <property type="component" value="Chromosome 3"/>
</dbReference>
<dbReference type="EMBL" id="FR839630">
    <property type="protein sequence ID" value="CCA39142.1"/>
    <property type="molecule type" value="Genomic_DNA"/>
</dbReference>
<dbReference type="AlphaFoldDB" id="F2QUR4"/>
<feature type="region of interest" description="Disordered" evidence="1">
    <location>
        <begin position="200"/>
        <end position="221"/>
    </location>
</feature>